<keyword evidence="2" id="KW-1185">Reference proteome</keyword>
<name>A0ACB7Y2J1_9ERIC</name>
<accession>A0ACB7Y2J1</accession>
<evidence type="ECO:0000313" key="1">
    <source>
        <dbReference type="EMBL" id="KAH7847427.1"/>
    </source>
</evidence>
<reference evidence="1 2" key="1">
    <citation type="journal article" date="2021" name="Hortic Res">
        <title>High-quality reference genome and annotation aids understanding of berry development for evergreen blueberry (Vaccinium darrowii).</title>
        <authorList>
            <person name="Yu J."/>
            <person name="Hulse-Kemp A.M."/>
            <person name="Babiker E."/>
            <person name="Staton M."/>
        </authorList>
    </citation>
    <scope>NUCLEOTIDE SEQUENCE [LARGE SCALE GENOMIC DNA]</scope>
    <source>
        <strain evidence="2">cv. NJ 8807/NJ 8810</strain>
        <tissue evidence="1">Young leaf</tissue>
    </source>
</reference>
<protein>
    <submittedName>
        <fullName evidence="1">Uncharacterized protein</fullName>
    </submittedName>
</protein>
<gene>
    <name evidence="1" type="ORF">Vadar_025922</name>
</gene>
<sequence length="125" mass="13395">MMLNEGVKATGGEDFERHKATKVAPVVAVRGGNNGGEVVADVLSACGPGAVGQDDVVFGEAFFNSTRGRNDYDELGPESDGEDGAEGLREFVEGAVERLFDEVEVADDRKRGWAWREVVDAVEFS</sequence>
<evidence type="ECO:0000313" key="2">
    <source>
        <dbReference type="Proteomes" id="UP000828048"/>
    </source>
</evidence>
<comment type="caution">
    <text evidence="1">The sequence shown here is derived from an EMBL/GenBank/DDBJ whole genome shotgun (WGS) entry which is preliminary data.</text>
</comment>
<dbReference type="Proteomes" id="UP000828048">
    <property type="component" value="Chromosome 5"/>
</dbReference>
<organism evidence="1 2">
    <name type="scientific">Vaccinium darrowii</name>
    <dbReference type="NCBI Taxonomy" id="229202"/>
    <lineage>
        <taxon>Eukaryota</taxon>
        <taxon>Viridiplantae</taxon>
        <taxon>Streptophyta</taxon>
        <taxon>Embryophyta</taxon>
        <taxon>Tracheophyta</taxon>
        <taxon>Spermatophyta</taxon>
        <taxon>Magnoliopsida</taxon>
        <taxon>eudicotyledons</taxon>
        <taxon>Gunneridae</taxon>
        <taxon>Pentapetalae</taxon>
        <taxon>asterids</taxon>
        <taxon>Ericales</taxon>
        <taxon>Ericaceae</taxon>
        <taxon>Vaccinioideae</taxon>
        <taxon>Vaccinieae</taxon>
        <taxon>Vaccinium</taxon>
    </lineage>
</organism>
<dbReference type="EMBL" id="CM037155">
    <property type="protein sequence ID" value="KAH7847427.1"/>
    <property type="molecule type" value="Genomic_DNA"/>
</dbReference>
<proteinExistence type="predicted"/>